<sequence length="69" mass="6766">MALLLSSVVSDDIDLVHGIVVVVVVVDDIAVGISDGGDSSIVSGVGVDVGVGVGGCGVIGKAIKKYEKN</sequence>
<reference evidence="1" key="1">
    <citation type="submission" date="2023-08" db="EMBL/GenBank/DDBJ databases">
        <authorList>
            <person name="Alioto T."/>
            <person name="Alioto T."/>
            <person name="Gomez Garrido J."/>
        </authorList>
    </citation>
    <scope>NUCLEOTIDE SEQUENCE</scope>
</reference>
<organism evidence="1 2">
    <name type="scientific">Octopus vulgaris</name>
    <name type="common">Common octopus</name>
    <dbReference type="NCBI Taxonomy" id="6645"/>
    <lineage>
        <taxon>Eukaryota</taxon>
        <taxon>Metazoa</taxon>
        <taxon>Spiralia</taxon>
        <taxon>Lophotrochozoa</taxon>
        <taxon>Mollusca</taxon>
        <taxon>Cephalopoda</taxon>
        <taxon>Coleoidea</taxon>
        <taxon>Octopodiformes</taxon>
        <taxon>Octopoda</taxon>
        <taxon>Incirrata</taxon>
        <taxon>Octopodidae</taxon>
        <taxon>Octopus</taxon>
    </lineage>
</organism>
<evidence type="ECO:0000313" key="2">
    <source>
        <dbReference type="Proteomes" id="UP001162480"/>
    </source>
</evidence>
<gene>
    <name evidence="1" type="ORF">OCTVUL_1B002155</name>
</gene>
<accession>A0AA36BBB4</accession>
<protein>
    <submittedName>
        <fullName evidence="1">Uncharacterized protein</fullName>
    </submittedName>
</protein>
<dbReference type="AlphaFoldDB" id="A0AA36BBB4"/>
<keyword evidence="2" id="KW-1185">Reference proteome</keyword>
<dbReference type="Proteomes" id="UP001162480">
    <property type="component" value="Chromosome 11"/>
</dbReference>
<evidence type="ECO:0000313" key="1">
    <source>
        <dbReference type="EMBL" id="CAI9730527.1"/>
    </source>
</evidence>
<proteinExistence type="predicted"/>
<name>A0AA36BBB4_OCTVU</name>
<dbReference type="EMBL" id="OX597824">
    <property type="protein sequence ID" value="CAI9730527.1"/>
    <property type="molecule type" value="Genomic_DNA"/>
</dbReference>